<dbReference type="EMBL" id="BAAAHD010000069">
    <property type="protein sequence ID" value="GAA0590625.1"/>
    <property type="molecule type" value="Genomic_DNA"/>
</dbReference>
<keyword evidence="3" id="KW-1185">Reference proteome</keyword>
<dbReference type="InterPro" id="IPR056085">
    <property type="entry name" value="DUF7668"/>
</dbReference>
<evidence type="ECO:0000259" key="1">
    <source>
        <dbReference type="Pfam" id="PF24705"/>
    </source>
</evidence>
<reference evidence="2 3" key="1">
    <citation type="journal article" date="2019" name="Int. J. Syst. Evol. Microbiol.">
        <title>The Global Catalogue of Microorganisms (GCM) 10K type strain sequencing project: providing services to taxonomists for standard genome sequencing and annotation.</title>
        <authorList>
            <consortium name="The Broad Institute Genomics Platform"/>
            <consortium name="The Broad Institute Genome Sequencing Center for Infectious Disease"/>
            <person name="Wu L."/>
            <person name="Ma J."/>
        </authorList>
    </citation>
    <scope>NUCLEOTIDE SEQUENCE [LARGE SCALE GENOMIC DNA]</scope>
    <source>
        <strain evidence="2 3">JCM 10667</strain>
    </source>
</reference>
<dbReference type="Proteomes" id="UP001501427">
    <property type="component" value="Unassembled WGS sequence"/>
</dbReference>
<name>A0ABN1FH08_9ACTN</name>
<protein>
    <recommendedName>
        <fullName evidence="1">DUF7668 domain-containing protein</fullName>
    </recommendedName>
</protein>
<organism evidence="2 3">
    <name type="scientific">Actinomadura livida</name>
    <dbReference type="NCBI Taxonomy" id="79909"/>
    <lineage>
        <taxon>Bacteria</taxon>
        <taxon>Bacillati</taxon>
        <taxon>Actinomycetota</taxon>
        <taxon>Actinomycetes</taxon>
        <taxon>Streptosporangiales</taxon>
        <taxon>Thermomonosporaceae</taxon>
        <taxon>Actinomadura</taxon>
    </lineage>
</organism>
<evidence type="ECO:0000313" key="2">
    <source>
        <dbReference type="EMBL" id="GAA0590625.1"/>
    </source>
</evidence>
<proteinExistence type="predicted"/>
<evidence type="ECO:0000313" key="3">
    <source>
        <dbReference type="Proteomes" id="UP001501427"/>
    </source>
</evidence>
<gene>
    <name evidence="2" type="ORF">GCM10009546_61330</name>
</gene>
<comment type="caution">
    <text evidence="2">The sequence shown here is derived from an EMBL/GenBank/DDBJ whole genome shotgun (WGS) entry which is preliminary data.</text>
</comment>
<feature type="domain" description="DUF7668" evidence="1">
    <location>
        <begin position="17"/>
        <end position="118"/>
    </location>
</feature>
<accession>A0ABN1FH08</accession>
<dbReference type="Pfam" id="PF24705">
    <property type="entry name" value="DUF7668"/>
    <property type="match status" value="1"/>
</dbReference>
<sequence length="124" mass="13161">MWRMLPREGVNAVRVVVSLLVAGEYAELETLTEGRRLSAADLAGAIEGRGLDLISPPEDAFDAVGATGVEGAPGGRPRFRVAFPLWTAQEGRSALNLYLTLTEVMDGVWTVELDRIGAPANGAP</sequence>